<evidence type="ECO:0000313" key="3">
    <source>
        <dbReference type="Proteomes" id="UP001303160"/>
    </source>
</evidence>
<protein>
    <submittedName>
        <fullName evidence="2">Uncharacterized protein</fullName>
    </submittedName>
</protein>
<evidence type="ECO:0000256" key="1">
    <source>
        <dbReference type="SAM" id="MobiDB-lite"/>
    </source>
</evidence>
<dbReference type="AlphaFoldDB" id="A0AAN6XT40"/>
<feature type="compositionally biased region" description="Polar residues" evidence="1">
    <location>
        <begin position="146"/>
        <end position="157"/>
    </location>
</feature>
<accession>A0AAN6XT40</accession>
<comment type="caution">
    <text evidence="2">The sequence shown here is derived from an EMBL/GenBank/DDBJ whole genome shotgun (WGS) entry which is preliminary data.</text>
</comment>
<proteinExistence type="predicted"/>
<feature type="compositionally biased region" description="Basic and acidic residues" evidence="1">
    <location>
        <begin position="169"/>
        <end position="180"/>
    </location>
</feature>
<dbReference type="EMBL" id="MU863878">
    <property type="protein sequence ID" value="KAK4205025.1"/>
    <property type="molecule type" value="Genomic_DNA"/>
</dbReference>
<reference evidence="2" key="2">
    <citation type="submission" date="2023-05" db="EMBL/GenBank/DDBJ databases">
        <authorList>
            <consortium name="Lawrence Berkeley National Laboratory"/>
            <person name="Steindorff A."/>
            <person name="Hensen N."/>
            <person name="Bonometti L."/>
            <person name="Westerberg I."/>
            <person name="Brannstrom I.O."/>
            <person name="Guillou S."/>
            <person name="Cros-Aarteil S."/>
            <person name="Calhoun S."/>
            <person name="Haridas S."/>
            <person name="Kuo A."/>
            <person name="Mondo S."/>
            <person name="Pangilinan J."/>
            <person name="Riley R."/>
            <person name="Labutti K."/>
            <person name="Andreopoulos B."/>
            <person name="Lipzen A."/>
            <person name="Chen C."/>
            <person name="Yanf M."/>
            <person name="Daum C."/>
            <person name="Ng V."/>
            <person name="Clum A."/>
            <person name="Ohm R."/>
            <person name="Martin F."/>
            <person name="Silar P."/>
            <person name="Natvig D."/>
            <person name="Lalanne C."/>
            <person name="Gautier V."/>
            <person name="Ament-Velasquez S.L."/>
            <person name="Kruys A."/>
            <person name="Hutchinson M.I."/>
            <person name="Powell A.J."/>
            <person name="Barry K."/>
            <person name="Miller A.N."/>
            <person name="Grigoriev I.V."/>
            <person name="Debuchy R."/>
            <person name="Gladieux P."/>
            <person name="Thoren M.H."/>
            <person name="Johannesson H."/>
        </authorList>
    </citation>
    <scope>NUCLEOTIDE SEQUENCE</scope>
    <source>
        <strain evidence="2">CBS 315.58</strain>
    </source>
</reference>
<feature type="region of interest" description="Disordered" evidence="1">
    <location>
        <begin position="146"/>
        <end position="197"/>
    </location>
</feature>
<reference evidence="2" key="1">
    <citation type="journal article" date="2023" name="Mol. Phylogenet. Evol.">
        <title>Genome-scale phylogeny and comparative genomics of the fungal order Sordariales.</title>
        <authorList>
            <person name="Hensen N."/>
            <person name="Bonometti L."/>
            <person name="Westerberg I."/>
            <person name="Brannstrom I.O."/>
            <person name="Guillou S."/>
            <person name="Cros-Aarteil S."/>
            <person name="Calhoun S."/>
            <person name="Haridas S."/>
            <person name="Kuo A."/>
            <person name="Mondo S."/>
            <person name="Pangilinan J."/>
            <person name="Riley R."/>
            <person name="LaButti K."/>
            <person name="Andreopoulos B."/>
            <person name="Lipzen A."/>
            <person name="Chen C."/>
            <person name="Yan M."/>
            <person name="Daum C."/>
            <person name="Ng V."/>
            <person name="Clum A."/>
            <person name="Steindorff A."/>
            <person name="Ohm R.A."/>
            <person name="Martin F."/>
            <person name="Silar P."/>
            <person name="Natvig D.O."/>
            <person name="Lalanne C."/>
            <person name="Gautier V."/>
            <person name="Ament-Velasquez S.L."/>
            <person name="Kruys A."/>
            <person name="Hutchinson M.I."/>
            <person name="Powell A.J."/>
            <person name="Barry K."/>
            <person name="Miller A.N."/>
            <person name="Grigoriev I.V."/>
            <person name="Debuchy R."/>
            <person name="Gladieux P."/>
            <person name="Hiltunen Thoren M."/>
            <person name="Johannesson H."/>
        </authorList>
    </citation>
    <scope>NUCLEOTIDE SEQUENCE</scope>
    <source>
        <strain evidence="2">CBS 315.58</strain>
    </source>
</reference>
<name>A0AAN6XT40_9PEZI</name>
<evidence type="ECO:0000313" key="2">
    <source>
        <dbReference type="EMBL" id="KAK4205025.1"/>
    </source>
</evidence>
<gene>
    <name evidence="2" type="ORF">QBC40DRAFT_292227</name>
</gene>
<dbReference type="Proteomes" id="UP001303160">
    <property type="component" value="Unassembled WGS sequence"/>
</dbReference>
<sequence length="430" mass="48656">MEQSRAMDQLQEANLPEPDYYEFEDIEASGESTQPQLAQHEVDHLQVAQLPEAAQYELNDLELVQHEVEELLHAIQHDQVAHINSYPLDHQMAANSMNPNEAQHELAELELVQREVEEHSQDTIQRDQTEHTNLQSLNHQMAANSFNPNEDINSTPMGHQMAANAMGPNEERVREPEQSPRDQNAAPVSQERELPSDDVLLGDDLDQIKLQRHAGPGTPDHSYKFIIKSENHFNQLCQQYLAESDHPEGDRLQTDIPLTDAEKETKKRELYDVLTAQYPGPENFQITGVKKLHPDQLEFAAYGTLLAVIRMSQGKVGALKTHKDLRYVVYDSFSARWNALLELLRSSKAARFDFITKPGMMERFAADPAGEKSAKGMFAKNNLRKNAEGKAAHQLESHKVIKKRRRDDGGWDIVTHNGDVLIHQGPALTA</sequence>
<keyword evidence="3" id="KW-1185">Reference proteome</keyword>
<organism evidence="2 3">
    <name type="scientific">Triangularia verruculosa</name>
    <dbReference type="NCBI Taxonomy" id="2587418"/>
    <lineage>
        <taxon>Eukaryota</taxon>
        <taxon>Fungi</taxon>
        <taxon>Dikarya</taxon>
        <taxon>Ascomycota</taxon>
        <taxon>Pezizomycotina</taxon>
        <taxon>Sordariomycetes</taxon>
        <taxon>Sordariomycetidae</taxon>
        <taxon>Sordariales</taxon>
        <taxon>Podosporaceae</taxon>
        <taxon>Triangularia</taxon>
    </lineage>
</organism>